<name>A0A0D2J6A9_9BACT</name>
<feature type="transmembrane region" description="Helical" evidence="7">
    <location>
        <begin position="61"/>
        <end position="84"/>
    </location>
</feature>
<dbReference type="Proteomes" id="UP000032233">
    <property type="component" value="Unassembled WGS sequence"/>
</dbReference>
<dbReference type="InterPro" id="IPR023408">
    <property type="entry name" value="MscS_beta-dom_sf"/>
</dbReference>
<sequence length="271" mass="30832">MSQLMQDLSAQLNNVNAVGQTYGAMVIKALLALVLMLLLAKWLGQLLSSFLVKLGLPERRAVFVVSGLHVLVLLFMGMMVLHLLGIDTQLMFRAVLVVLLFLVAVYIVLKPYIPQLPFVTGNTIMTGDNLGKVQSITFLHTRLKTFDGKTIIVPNHRILNEQVINYTTNPNRRVDLSLYIDYDQDTEKVRQVVSEILKSDERVLEKPVVRVVVSKLEPDYIKMQARFWVPRLKVLRSRWDFNEAIVKAFKAEGIKMASARLEIREKTGQQN</sequence>
<evidence type="ECO:0000256" key="5">
    <source>
        <dbReference type="ARBA" id="ARBA00022989"/>
    </source>
</evidence>
<evidence type="ECO:0000256" key="4">
    <source>
        <dbReference type="ARBA" id="ARBA00022692"/>
    </source>
</evidence>
<feature type="transmembrane region" description="Helical" evidence="7">
    <location>
        <begin position="20"/>
        <end position="40"/>
    </location>
</feature>
<comment type="subcellular location">
    <subcellularLocation>
        <location evidence="1">Cell membrane</location>
        <topology evidence="1">Multi-pass membrane protein</topology>
    </subcellularLocation>
</comment>
<dbReference type="SUPFAM" id="SSF82689">
    <property type="entry name" value="Mechanosensitive channel protein MscS (YggB), C-terminal domain"/>
    <property type="match status" value="1"/>
</dbReference>
<dbReference type="GO" id="GO:0008381">
    <property type="term" value="F:mechanosensitive monoatomic ion channel activity"/>
    <property type="evidence" value="ECO:0007669"/>
    <property type="project" value="InterPro"/>
</dbReference>
<dbReference type="InterPro" id="IPR011066">
    <property type="entry name" value="MscS_channel_C_sf"/>
</dbReference>
<reference evidence="10 11" key="1">
    <citation type="submission" date="2013-11" db="EMBL/GenBank/DDBJ databases">
        <title>Metagenomic analysis of a methanogenic consortium involved in long chain n-alkane degradation.</title>
        <authorList>
            <person name="Davidova I.A."/>
            <person name="Callaghan A.V."/>
            <person name="Wawrik B."/>
            <person name="Pruitt S."/>
            <person name="Marks C."/>
            <person name="Duncan K.E."/>
            <person name="Suflita J.M."/>
        </authorList>
    </citation>
    <scope>NUCLEOTIDE SEQUENCE [LARGE SCALE GENOMIC DNA]</scope>
    <source>
        <strain evidence="10 11">SPR</strain>
    </source>
</reference>
<dbReference type="RefSeq" id="WP_052515556.1">
    <property type="nucleotide sequence ID" value="NZ_AZAC01000067.1"/>
</dbReference>
<protein>
    <recommendedName>
        <fullName evidence="12">Small mechanosensitive ion channel protein MscS</fullName>
    </recommendedName>
</protein>
<evidence type="ECO:0000313" key="11">
    <source>
        <dbReference type="Proteomes" id="UP000032233"/>
    </source>
</evidence>
<dbReference type="Pfam" id="PF21082">
    <property type="entry name" value="MS_channel_3rd"/>
    <property type="match status" value="1"/>
</dbReference>
<dbReference type="STRING" id="1429043.X474_25705"/>
<evidence type="ECO:0000313" key="10">
    <source>
        <dbReference type="EMBL" id="KIX11236.1"/>
    </source>
</evidence>
<gene>
    <name evidence="10" type="ORF">X474_25705</name>
</gene>
<keyword evidence="11" id="KW-1185">Reference proteome</keyword>
<dbReference type="InterPro" id="IPR045275">
    <property type="entry name" value="MscS_archaea/bacteria_type"/>
</dbReference>
<evidence type="ECO:0000256" key="3">
    <source>
        <dbReference type="ARBA" id="ARBA00022475"/>
    </source>
</evidence>
<evidence type="ECO:0000259" key="8">
    <source>
        <dbReference type="Pfam" id="PF00924"/>
    </source>
</evidence>
<dbReference type="AlphaFoldDB" id="A0A0D2J6A9"/>
<dbReference type="InterPro" id="IPR010920">
    <property type="entry name" value="LSM_dom_sf"/>
</dbReference>
<evidence type="ECO:0000256" key="6">
    <source>
        <dbReference type="ARBA" id="ARBA00023136"/>
    </source>
</evidence>
<comment type="similarity">
    <text evidence="2">Belongs to the MscS (TC 1.A.23) family.</text>
</comment>
<feature type="domain" description="Mechanosensitive ion channel MscS C-terminal" evidence="9">
    <location>
        <begin position="174"/>
        <end position="256"/>
    </location>
</feature>
<organism evidence="10 11">
    <name type="scientific">Dethiosulfatarculus sandiegensis</name>
    <dbReference type="NCBI Taxonomy" id="1429043"/>
    <lineage>
        <taxon>Bacteria</taxon>
        <taxon>Pseudomonadati</taxon>
        <taxon>Thermodesulfobacteriota</taxon>
        <taxon>Desulfarculia</taxon>
        <taxon>Desulfarculales</taxon>
        <taxon>Desulfarculaceae</taxon>
        <taxon>Dethiosulfatarculus</taxon>
    </lineage>
</organism>
<evidence type="ECO:0000259" key="9">
    <source>
        <dbReference type="Pfam" id="PF21082"/>
    </source>
</evidence>
<accession>A0A0D2J6A9</accession>
<evidence type="ECO:0000256" key="2">
    <source>
        <dbReference type="ARBA" id="ARBA00008017"/>
    </source>
</evidence>
<dbReference type="Gene3D" id="3.30.70.100">
    <property type="match status" value="1"/>
</dbReference>
<dbReference type="OrthoDB" id="5417546at2"/>
<keyword evidence="6 7" id="KW-0472">Membrane</keyword>
<dbReference type="SUPFAM" id="SSF50182">
    <property type="entry name" value="Sm-like ribonucleoproteins"/>
    <property type="match status" value="1"/>
</dbReference>
<dbReference type="InterPro" id="IPR049278">
    <property type="entry name" value="MS_channel_C"/>
</dbReference>
<evidence type="ECO:0000256" key="1">
    <source>
        <dbReference type="ARBA" id="ARBA00004651"/>
    </source>
</evidence>
<feature type="domain" description="Mechanosensitive ion channel MscS" evidence="8">
    <location>
        <begin position="117"/>
        <end position="167"/>
    </location>
</feature>
<feature type="transmembrane region" description="Helical" evidence="7">
    <location>
        <begin position="90"/>
        <end position="109"/>
    </location>
</feature>
<evidence type="ECO:0000256" key="7">
    <source>
        <dbReference type="SAM" id="Phobius"/>
    </source>
</evidence>
<dbReference type="PANTHER" id="PTHR30221">
    <property type="entry name" value="SMALL-CONDUCTANCE MECHANOSENSITIVE CHANNEL"/>
    <property type="match status" value="1"/>
</dbReference>
<keyword evidence="4 7" id="KW-0812">Transmembrane</keyword>
<dbReference type="Gene3D" id="2.30.30.60">
    <property type="match status" value="1"/>
</dbReference>
<dbReference type="Pfam" id="PF00924">
    <property type="entry name" value="MS_channel_2nd"/>
    <property type="match status" value="1"/>
</dbReference>
<dbReference type="InParanoid" id="A0A0D2J6A9"/>
<keyword evidence="3" id="KW-1003">Cell membrane</keyword>
<dbReference type="InterPro" id="IPR006685">
    <property type="entry name" value="MscS_channel_2nd"/>
</dbReference>
<comment type="caution">
    <text evidence="10">The sequence shown here is derived from an EMBL/GenBank/DDBJ whole genome shotgun (WGS) entry which is preliminary data.</text>
</comment>
<proteinExistence type="inferred from homology"/>
<dbReference type="PANTHER" id="PTHR30221:SF1">
    <property type="entry name" value="SMALL-CONDUCTANCE MECHANOSENSITIVE CHANNEL"/>
    <property type="match status" value="1"/>
</dbReference>
<dbReference type="GO" id="GO:0005886">
    <property type="term" value="C:plasma membrane"/>
    <property type="evidence" value="ECO:0007669"/>
    <property type="project" value="UniProtKB-SubCell"/>
</dbReference>
<keyword evidence="5 7" id="KW-1133">Transmembrane helix</keyword>
<dbReference type="EMBL" id="AZAC01000067">
    <property type="protein sequence ID" value="KIX11236.1"/>
    <property type="molecule type" value="Genomic_DNA"/>
</dbReference>
<evidence type="ECO:0008006" key="12">
    <source>
        <dbReference type="Google" id="ProtNLM"/>
    </source>
</evidence>